<dbReference type="InterPro" id="IPR051920">
    <property type="entry name" value="MPT_Adenylyltrnsfr/MoaC-Rel"/>
</dbReference>
<evidence type="ECO:0000256" key="1">
    <source>
        <dbReference type="ARBA" id="ARBA00005046"/>
    </source>
</evidence>
<dbReference type="AlphaFoldDB" id="A0A544QW99"/>
<dbReference type="InterPro" id="IPR036425">
    <property type="entry name" value="MoaB/Mog-like_dom_sf"/>
</dbReference>
<accession>A0A544QW99</accession>
<dbReference type="EMBL" id="SGJB01000005">
    <property type="protein sequence ID" value="TQQ84969.1"/>
    <property type="molecule type" value="Genomic_DNA"/>
</dbReference>
<comment type="pathway">
    <text evidence="1">Cofactor biosynthesis; molybdopterin biosynthesis.</text>
</comment>
<proteinExistence type="predicted"/>
<keyword evidence="2" id="KW-0501">Molybdenum cofactor biosynthesis</keyword>
<comment type="caution">
    <text evidence="4">The sequence shown here is derived from an EMBL/GenBank/DDBJ whole genome shotgun (WGS) entry which is preliminary data.</text>
</comment>
<protein>
    <submittedName>
        <fullName evidence="4">MogA/MoaB family molybdenum cofactor biosynthesis protein</fullName>
    </submittedName>
</protein>
<dbReference type="CDD" id="cd00886">
    <property type="entry name" value="MogA_MoaB"/>
    <property type="match status" value="1"/>
</dbReference>
<evidence type="ECO:0000259" key="3">
    <source>
        <dbReference type="SMART" id="SM00852"/>
    </source>
</evidence>
<dbReference type="OrthoDB" id="9784492at2"/>
<dbReference type="SMART" id="SM00852">
    <property type="entry name" value="MoCF_biosynth"/>
    <property type="match status" value="1"/>
</dbReference>
<dbReference type="RefSeq" id="WP_142535573.1">
    <property type="nucleotide sequence ID" value="NZ_SGJB01000005.1"/>
</dbReference>
<organism evidence="4 5">
    <name type="scientific">Peptacetobacter hominis</name>
    <dbReference type="NCBI Taxonomy" id="2743610"/>
    <lineage>
        <taxon>Bacteria</taxon>
        <taxon>Bacillati</taxon>
        <taxon>Bacillota</taxon>
        <taxon>Clostridia</taxon>
        <taxon>Peptostreptococcales</taxon>
        <taxon>Peptostreptococcaceae</taxon>
        <taxon>Peptacetobacter</taxon>
    </lineage>
</organism>
<dbReference type="PANTHER" id="PTHR43764">
    <property type="entry name" value="MOLYBDENUM COFACTOR BIOSYNTHESIS"/>
    <property type="match status" value="1"/>
</dbReference>
<name>A0A544QW99_9FIRM</name>
<dbReference type="Pfam" id="PF00994">
    <property type="entry name" value="MoCF_biosynth"/>
    <property type="match status" value="1"/>
</dbReference>
<dbReference type="Gene3D" id="3.40.980.10">
    <property type="entry name" value="MoaB/Mog-like domain"/>
    <property type="match status" value="1"/>
</dbReference>
<evidence type="ECO:0000313" key="4">
    <source>
        <dbReference type="EMBL" id="TQQ84969.1"/>
    </source>
</evidence>
<sequence>MINTAIITLSDRAYRGEREDLTGPELKRFIENNKDYSVKEEVLIPDECEKLRDILIDMCDNKKYDFIVTNGGTGLSKRDITPETTLSIIDREVPGISEYMRMKSSAITKRAVLSRGICGIRKESLIINLPGSPKGALENIESIIDIIPHAIDTIKGNVSDCGKCIKNDR</sequence>
<dbReference type="Proteomes" id="UP000317863">
    <property type="component" value="Unassembled WGS sequence"/>
</dbReference>
<feature type="domain" description="MoaB/Mog" evidence="3">
    <location>
        <begin position="5"/>
        <end position="150"/>
    </location>
</feature>
<dbReference type="SUPFAM" id="SSF53218">
    <property type="entry name" value="Molybdenum cofactor biosynthesis proteins"/>
    <property type="match status" value="1"/>
</dbReference>
<gene>
    <name evidence="4" type="ORF">EXD82_03755</name>
</gene>
<dbReference type="PANTHER" id="PTHR43764:SF1">
    <property type="entry name" value="MOLYBDOPTERIN MOLYBDOTRANSFERASE"/>
    <property type="match status" value="1"/>
</dbReference>
<evidence type="ECO:0000313" key="5">
    <source>
        <dbReference type="Proteomes" id="UP000317863"/>
    </source>
</evidence>
<keyword evidence="5" id="KW-1185">Reference proteome</keyword>
<evidence type="ECO:0000256" key="2">
    <source>
        <dbReference type="ARBA" id="ARBA00023150"/>
    </source>
</evidence>
<dbReference type="InterPro" id="IPR001453">
    <property type="entry name" value="MoaB/Mog_dom"/>
</dbReference>
<reference evidence="4 5" key="1">
    <citation type="submission" date="2019-02" db="EMBL/GenBank/DDBJ databases">
        <title>Peptostreptococcaceae bacterium ZHW00191 nov., a new bacterium isolated from the human gut.</title>
        <authorList>
            <person name="Zhou H.-W."/>
            <person name="Chen X.-J."/>
        </authorList>
    </citation>
    <scope>NUCLEOTIDE SEQUENCE [LARGE SCALE GENOMIC DNA]</scope>
    <source>
        <strain evidence="4 5">ZHW00191</strain>
    </source>
</reference>
<dbReference type="NCBIfam" id="TIGR00177">
    <property type="entry name" value="molyb_syn"/>
    <property type="match status" value="1"/>
</dbReference>
<dbReference type="GO" id="GO:0006777">
    <property type="term" value="P:Mo-molybdopterin cofactor biosynthetic process"/>
    <property type="evidence" value="ECO:0007669"/>
    <property type="project" value="UniProtKB-KW"/>
</dbReference>